<feature type="transmembrane region" description="Helical" evidence="1">
    <location>
        <begin position="96"/>
        <end position="113"/>
    </location>
</feature>
<name>A0A5B9D7A5_9ARCH</name>
<sequence length="153" mass="18443">MTSSQRKNQVRLKIYIPEIKFQDWTDYLEEFNPISEFFFNFSLWVRKSLLNLPEKESIALIPFQNRAKFQKNLKKLEKTVWISKTHKQALMQKKGILSLNAFILLILDLNIYGSTTEKQNIQYMFQLRERIENLENRVFNLIDQLNVKYGENY</sequence>
<proteinExistence type="predicted"/>
<accession>A0A5B9D7A5</accession>
<reference evidence="2 3" key="2">
    <citation type="journal article" date="2024" name="Int. J. Syst. Evol. Microbiol.">
        <title>Promethearchaeum syntrophicum gen. nov., sp. nov., an anaerobic, obligately syntrophic archaeon, the first isolate of the lineage 'Asgard' archaea, and proposal of the new archaeal phylum Promethearchaeota phyl. nov. and kingdom Promethearchaeati regn. nov.</title>
        <authorList>
            <person name="Imachi H."/>
            <person name="Nobu M.K."/>
            <person name="Kato S."/>
            <person name="Takaki Y."/>
            <person name="Miyazaki M."/>
            <person name="Miyata M."/>
            <person name="Ogawara M."/>
            <person name="Saito Y."/>
            <person name="Sakai S."/>
            <person name="Tahara Y.O."/>
            <person name="Takano Y."/>
            <person name="Tasumi E."/>
            <person name="Uematsu K."/>
            <person name="Yoshimura T."/>
            <person name="Itoh T."/>
            <person name="Ohkuma M."/>
            <person name="Takai K."/>
        </authorList>
    </citation>
    <scope>NUCLEOTIDE SEQUENCE [LARGE SCALE GENOMIC DNA]</scope>
    <source>
        <strain evidence="2 3">MK-D1</strain>
    </source>
</reference>
<reference evidence="2 3" key="1">
    <citation type="journal article" date="2020" name="Nature">
        <title>Isolation of an archaeon at the prokaryote-eukaryote interface.</title>
        <authorList>
            <person name="Imachi H."/>
            <person name="Nobu M.K."/>
            <person name="Nakahara N."/>
            <person name="Morono Y."/>
            <person name="Ogawara M."/>
            <person name="Takaki Y."/>
            <person name="Takano Y."/>
            <person name="Uematsu K."/>
            <person name="Ikuta T."/>
            <person name="Ito M."/>
            <person name="Matsui Y."/>
            <person name="Miyazaki M."/>
            <person name="Murata K."/>
            <person name="Saito Y."/>
            <person name="Sakai S."/>
            <person name="Song C."/>
            <person name="Tasumi E."/>
            <person name="Yamanaka Y."/>
            <person name="Yamaguchi T."/>
            <person name="Kamagata Y."/>
            <person name="Tamaki H."/>
            <person name="Takai K."/>
        </authorList>
    </citation>
    <scope>NUCLEOTIDE SEQUENCE [LARGE SCALE GENOMIC DNA]</scope>
    <source>
        <strain evidence="2 3">MK-D1</strain>
    </source>
</reference>
<gene>
    <name evidence="2" type="ORF">DSAG12_00775</name>
</gene>
<keyword evidence="1" id="KW-0472">Membrane</keyword>
<evidence type="ECO:0000313" key="3">
    <source>
        <dbReference type="Proteomes" id="UP000321408"/>
    </source>
</evidence>
<dbReference type="KEGG" id="psyt:DSAG12_00775"/>
<dbReference type="GeneID" id="41328777"/>
<keyword evidence="1" id="KW-1133">Transmembrane helix</keyword>
<keyword evidence="1" id="KW-0812">Transmembrane</keyword>
<dbReference type="EMBL" id="CP042905">
    <property type="protein sequence ID" value="QEE14952.1"/>
    <property type="molecule type" value="Genomic_DNA"/>
</dbReference>
<dbReference type="Proteomes" id="UP000321408">
    <property type="component" value="Chromosome"/>
</dbReference>
<dbReference type="RefSeq" id="WP_147661886.1">
    <property type="nucleotide sequence ID" value="NZ_CP042905.2"/>
</dbReference>
<organism evidence="2 3">
    <name type="scientific">Promethearchaeum syntrophicum</name>
    <dbReference type="NCBI Taxonomy" id="2594042"/>
    <lineage>
        <taxon>Archaea</taxon>
        <taxon>Promethearchaeati</taxon>
        <taxon>Promethearchaeota</taxon>
        <taxon>Promethearchaeia</taxon>
        <taxon>Promethearchaeales</taxon>
        <taxon>Promethearchaeaceae</taxon>
        <taxon>Promethearchaeum</taxon>
    </lineage>
</organism>
<protein>
    <submittedName>
        <fullName evidence="2">Uncharacterized protein</fullName>
    </submittedName>
</protein>
<dbReference type="AlphaFoldDB" id="A0A5B9D7A5"/>
<evidence type="ECO:0000313" key="2">
    <source>
        <dbReference type="EMBL" id="QEE14952.1"/>
    </source>
</evidence>
<keyword evidence="3" id="KW-1185">Reference proteome</keyword>
<evidence type="ECO:0000256" key="1">
    <source>
        <dbReference type="SAM" id="Phobius"/>
    </source>
</evidence>